<evidence type="ECO:0000313" key="2">
    <source>
        <dbReference type="EMBL" id="MBP2362073.1"/>
    </source>
</evidence>
<protein>
    <recommendedName>
        <fullName evidence="1">DUF397 domain-containing protein</fullName>
    </recommendedName>
</protein>
<dbReference type="InterPro" id="IPR007278">
    <property type="entry name" value="DUF397"/>
</dbReference>
<proteinExistence type="predicted"/>
<comment type="caution">
    <text evidence="2">The sequence shown here is derived from an EMBL/GenBank/DDBJ whole genome shotgun (WGS) entry which is preliminary data.</text>
</comment>
<dbReference type="Proteomes" id="UP001519311">
    <property type="component" value="Unassembled WGS sequence"/>
</dbReference>
<reference evidence="2 3" key="1">
    <citation type="submission" date="2021-03" db="EMBL/GenBank/DDBJ databases">
        <title>Sequencing the genomes of 1000 actinobacteria strains.</title>
        <authorList>
            <person name="Klenk H.-P."/>
        </authorList>
    </citation>
    <scope>NUCLEOTIDE SEQUENCE [LARGE SCALE GENOMIC DNA]</scope>
    <source>
        <strain evidence="2 3">DSM 40843</strain>
    </source>
</reference>
<evidence type="ECO:0000313" key="3">
    <source>
        <dbReference type="Proteomes" id="UP001519311"/>
    </source>
</evidence>
<feature type="domain" description="DUF397" evidence="1">
    <location>
        <begin position="13"/>
        <end position="65"/>
    </location>
</feature>
<sequence length="68" mass="7164">MSIDGSAGTVTSLVWVTSTYSSNEGGACVEVAATGHAVLVRDSKDLTRPHVTVSPTRWAHFVRYAADA</sequence>
<name>A0ABS4VDS7_9ACTN</name>
<gene>
    <name evidence="2" type="ORF">JOF59_004473</name>
</gene>
<dbReference type="GeneID" id="97341801"/>
<evidence type="ECO:0000259" key="1">
    <source>
        <dbReference type="Pfam" id="PF04149"/>
    </source>
</evidence>
<dbReference type="RefSeq" id="WP_056783471.1">
    <property type="nucleotide sequence ID" value="NZ_BMWJ01000009.1"/>
</dbReference>
<accession>A0ABS4VDS7</accession>
<keyword evidence="3" id="KW-1185">Reference proteome</keyword>
<dbReference type="EMBL" id="JAGINS010000001">
    <property type="protein sequence ID" value="MBP2362073.1"/>
    <property type="molecule type" value="Genomic_DNA"/>
</dbReference>
<dbReference type="Pfam" id="PF04149">
    <property type="entry name" value="DUF397"/>
    <property type="match status" value="1"/>
</dbReference>
<organism evidence="2 3">
    <name type="scientific">Streptomyces clavifer</name>
    <dbReference type="NCBI Taxonomy" id="68188"/>
    <lineage>
        <taxon>Bacteria</taxon>
        <taxon>Bacillati</taxon>
        <taxon>Actinomycetota</taxon>
        <taxon>Actinomycetes</taxon>
        <taxon>Kitasatosporales</taxon>
        <taxon>Streptomycetaceae</taxon>
        <taxon>Streptomyces</taxon>
    </lineage>
</organism>